<evidence type="ECO:0000313" key="9">
    <source>
        <dbReference type="Proteomes" id="UP000321080"/>
    </source>
</evidence>
<comment type="caution">
    <text evidence="8">The sequence shown here is derived from an EMBL/GenBank/DDBJ whole genome shotgun (WGS) entry which is preliminary data.</text>
</comment>
<feature type="active site" description="Proton acceptor" evidence="5">
    <location>
        <position position="62"/>
    </location>
</feature>
<organism evidence="8 9">
    <name type="scientific">Seonamhaeicola maritimus</name>
    <dbReference type="NCBI Taxonomy" id="2591822"/>
    <lineage>
        <taxon>Bacteria</taxon>
        <taxon>Pseudomonadati</taxon>
        <taxon>Bacteroidota</taxon>
        <taxon>Flavobacteriia</taxon>
        <taxon>Flavobacteriales</taxon>
        <taxon>Flavobacteriaceae</taxon>
    </lineage>
</organism>
<dbReference type="Proteomes" id="UP000321080">
    <property type="component" value="Unassembled WGS sequence"/>
</dbReference>
<dbReference type="GO" id="GO:0019305">
    <property type="term" value="P:dTDP-rhamnose biosynthetic process"/>
    <property type="evidence" value="ECO:0007669"/>
    <property type="project" value="UniProtKB-UniRule"/>
</dbReference>
<comment type="similarity">
    <text evidence="7">Belongs to the dTDP-4-dehydrorhamnose 3,5-epimerase family.</text>
</comment>
<comment type="catalytic activity">
    <reaction evidence="1 7">
        <text>dTDP-4-dehydro-6-deoxy-alpha-D-glucose = dTDP-4-dehydro-beta-L-rhamnose</text>
        <dbReference type="Rhea" id="RHEA:16969"/>
        <dbReference type="ChEBI" id="CHEBI:57649"/>
        <dbReference type="ChEBI" id="CHEBI:62830"/>
        <dbReference type="EC" id="5.1.3.13"/>
    </reaction>
</comment>
<reference evidence="8 9" key="1">
    <citation type="submission" date="2019-08" db="EMBL/GenBank/DDBJ databases">
        <title>Seonamhaeicola sediminis sp. nov., isolated from marine sediment.</title>
        <authorList>
            <person name="Cao W.R."/>
        </authorList>
    </citation>
    <scope>NUCLEOTIDE SEQUENCE [LARGE SCALE GENOMIC DNA]</scope>
    <source>
        <strain evidence="8 9">1505</strain>
    </source>
</reference>
<evidence type="ECO:0000256" key="7">
    <source>
        <dbReference type="RuleBase" id="RU364069"/>
    </source>
</evidence>
<dbReference type="UniPathway" id="UPA00124"/>
<dbReference type="InterPro" id="IPR014710">
    <property type="entry name" value="RmlC-like_jellyroll"/>
</dbReference>
<dbReference type="SUPFAM" id="SSF51182">
    <property type="entry name" value="RmlC-like cupins"/>
    <property type="match status" value="1"/>
</dbReference>
<dbReference type="GO" id="GO:0005829">
    <property type="term" value="C:cytosol"/>
    <property type="evidence" value="ECO:0007669"/>
    <property type="project" value="TreeGrafter"/>
</dbReference>
<evidence type="ECO:0000256" key="1">
    <source>
        <dbReference type="ARBA" id="ARBA00001298"/>
    </source>
</evidence>
<keyword evidence="7 8" id="KW-0413">Isomerase</keyword>
<dbReference type="Pfam" id="PF00908">
    <property type="entry name" value="dTDP_sugar_isom"/>
    <property type="match status" value="1"/>
</dbReference>
<evidence type="ECO:0000256" key="3">
    <source>
        <dbReference type="ARBA" id="ARBA00012098"/>
    </source>
</evidence>
<dbReference type="PANTHER" id="PTHR21047:SF2">
    <property type="entry name" value="THYMIDINE DIPHOSPHO-4-KETO-RHAMNOSE 3,5-EPIMERASE"/>
    <property type="match status" value="1"/>
</dbReference>
<dbReference type="EMBL" id="VRKQ01000010">
    <property type="protein sequence ID" value="TXG37164.1"/>
    <property type="molecule type" value="Genomic_DNA"/>
</dbReference>
<evidence type="ECO:0000256" key="5">
    <source>
        <dbReference type="PIRSR" id="PIRSR600888-1"/>
    </source>
</evidence>
<dbReference type="EC" id="5.1.3.13" evidence="3 7"/>
<evidence type="ECO:0000256" key="2">
    <source>
        <dbReference type="ARBA" id="ARBA00001997"/>
    </source>
</evidence>
<comment type="function">
    <text evidence="2 7">Catalyzes the epimerization of the C3' and C5'positions of dTDP-6-deoxy-D-xylo-4-hexulose, forming dTDP-6-deoxy-L-lyxo-4-hexulose.</text>
</comment>
<feature type="site" description="Participates in a stacking interaction with the thymidine ring of dTDP-4-oxo-6-deoxyglucose" evidence="6">
    <location>
        <position position="138"/>
    </location>
</feature>
<dbReference type="NCBIfam" id="TIGR01221">
    <property type="entry name" value="rmlC"/>
    <property type="match status" value="1"/>
</dbReference>
<evidence type="ECO:0000313" key="8">
    <source>
        <dbReference type="EMBL" id="TXG37164.1"/>
    </source>
</evidence>
<dbReference type="GO" id="GO:0000271">
    <property type="term" value="P:polysaccharide biosynthetic process"/>
    <property type="evidence" value="ECO:0007669"/>
    <property type="project" value="TreeGrafter"/>
</dbReference>
<keyword evidence="9" id="KW-1185">Reference proteome</keyword>
<dbReference type="Gene3D" id="2.60.120.10">
    <property type="entry name" value="Jelly Rolls"/>
    <property type="match status" value="1"/>
</dbReference>
<dbReference type="GO" id="GO:0008830">
    <property type="term" value="F:dTDP-4-dehydrorhamnose 3,5-epimerase activity"/>
    <property type="evidence" value="ECO:0007669"/>
    <property type="project" value="UniProtKB-UniRule"/>
</dbReference>
<dbReference type="CDD" id="cd00438">
    <property type="entry name" value="cupin_RmlC"/>
    <property type="match status" value="1"/>
</dbReference>
<name>A0A5C7GHV1_9FLAO</name>
<dbReference type="InterPro" id="IPR011051">
    <property type="entry name" value="RmlC_Cupin_sf"/>
</dbReference>
<dbReference type="PANTHER" id="PTHR21047">
    <property type="entry name" value="DTDP-6-DEOXY-D-GLUCOSE-3,5 EPIMERASE"/>
    <property type="match status" value="1"/>
</dbReference>
<proteinExistence type="inferred from homology"/>
<feature type="active site" description="Proton donor" evidence="5">
    <location>
        <position position="132"/>
    </location>
</feature>
<gene>
    <name evidence="8" type="primary">rfbC</name>
    <name evidence="8" type="ORF">FUA22_11420</name>
</gene>
<dbReference type="OrthoDB" id="9800680at2"/>
<comment type="pathway">
    <text evidence="7">Carbohydrate biosynthesis; dTDP-L-rhamnose biosynthesis.</text>
</comment>
<dbReference type="InterPro" id="IPR000888">
    <property type="entry name" value="RmlC-like"/>
</dbReference>
<evidence type="ECO:0000256" key="6">
    <source>
        <dbReference type="PIRSR" id="PIRSR600888-3"/>
    </source>
</evidence>
<comment type="subunit">
    <text evidence="7">Homodimer.</text>
</comment>
<dbReference type="AlphaFoldDB" id="A0A5C7GHV1"/>
<protein>
    <recommendedName>
        <fullName evidence="4 7">dTDP-4-dehydrorhamnose 3,5-epimerase</fullName>
        <ecNumber evidence="3 7">5.1.3.13</ecNumber>
    </recommendedName>
    <alternativeName>
        <fullName evidence="7">Thymidine diphospho-4-keto-rhamnose 3,5-epimerase</fullName>
    </alternativeName>
</protein>
<evidence type="ECO:0000256" key="4">
    <source>
        <dbReference type="ARBA" id="ARBA00019595"/>
    </source>
</evidence>
<accession>A0A5C7GHV1</accession>
<sequence>MIVEETTLEGCLLIKPSIFKDDRGLFLENFNEILFEEKTGVKPNFVQDNLSISAKGVLRGLHFQTGEFAQAKLVSVIKGRVLDVCVDIRENSETFGKHFSIILDDVEKRQLYIPKWFAHGFLALEEGTIFSYKCDSYYNKASESGILFNDEKLNIDWGVSHNQLIVSEKDKNLPTLETLLNAY</sequence>
<dbReference type="RefSeq" id="WP_147768425.1">
    <property type="nucleotide sequence ID" value="NZ_VRKQ01000010.1"/>
</dbReference>